<dbReference type="Pfam" id="PF18962">
    <property type="entry name" value="Por_Secre_tail"/>
    <property type="match status" value="1"/>
</dbReference>
<sequence>MSVFFVSSVLQAQDISEKTAQKVANNFLKLKIKDPLKKLSKQLNLVNITSTIDKKYNGFYVFTVENGNGFCIVSSESANHPILAYSTNSTLFNSKKKSPEFLNILNNYQDVSQKLRKNVLKKTYSKDSELIKKEWETLISDNELYSSQNLTKRISNGSSLPESVAPLIKTEWDQSPLYNKYTPVTYEGEPTYTGSAATAMAQIMKYWNYPTTGSDSVSYRIPQTYFYYYYNWRWKKLSANFQKTTYHWNKMPIALSNSSSEDQIDAVATLMLHAGISVNMMYGPIGSGAHSDNVPYALKKYFKYSSDIKLKERSDYNSDEEWLNVIKGQISKGYPVYFSSIRSDAEHAYIADGYDSNNYIHLNLGWAGEANGYYYINDLRGYSSSQLIVINIYPSEYNCQPPTGLSTSDITSNAVTFAWNNDITSKNYKIQYKENGDKDWTIAAEKTTGSSFILSNLSANTTYTARVIANCDTIDSKSNNFAEISFQTKADKTHTIGSCINNFEPNNSFDDAHLIKTDSTYYAGIGSSNDVDYYKFVITKNSNLIITLNNFFKDYDIKLYNRYKEEIGQSIAGSNTREKIKVENILPGTYYLKVYGYEGAFDESQCYELNILTSPTTPLCSNNYEPNDSFEEAYPIDIFTTYYASIGSSRDKDYYKFSLDTDSDVNIILQNIYYGYDFNLYDSSKNLIGKGLSDQHNNKIIHAKNLSSGTYYVEITGRFYPFECYNLSVDTNVSSNSCINNYEPNESFNNAIEIKTNNVYSAGIKVPNDLDYYKFTLDNKSNVTVTLQNITDKYELKLFNSSQTEIGSSYNEDKSDKIININDLEPGTYYILVQGIEGAYNITQCYGLLVETNSSFSPCNNNYESNDSIQDATPIDINTKYEAGIGSSTDKDYYMFTINETSDITILLQNLPKNYDLKLYDDSGYEIENSTNKGNTSEKIEEKDLPAGKYYVYVYGYEGAFDTNQCYNLEVRATSTISKSLCSNNYEPNDSFDSAYAIRNILTYSSDISSPTDQDYYKIYIGGNSDLLVILENLPHDYDLKLYDSFKREIGSSANNGTTKEVINAKNLTGGIYYVYVYGKNGAYDPNKCYNLSVNFVPAEKSTESSNIKNSIILYPNPVHDVINIKGLNILEKEGLTTLTILDRNARVVKTLQTKVEDNTLINVSDLPPNHYFLQIQGKNYRFIKK</sequence>
<evidence type="ECO:0000259" key="6">
    <source>
        <dbReference type="PROSITE" id="PS50853"/>
    </source>
</evidence>
<dbReference type="NCBIfam" id="TIGR04183">
    <property type="entry name" value="Por_Secre_tail"/>
    <property type="match status" value="1"/>
</dbReference>
<evidence type="ECO:0000313" key="7">
    <source>
        <dbReference type="EMBL" id="CVK16570.1"/>
    </source>
</evidence>
<dbReference type="Gene3D" id="2.60.40.10">
    <property type="entry name" value="Immunoglobulins"/>
    <property type="match status" value="1"/>
</dbReference>
<reference evidence="7 8" key="1">
    <citation type="submission" date="2016-01" db="EMBL/GenBank/DDBJ databases">
        <authorList>
            <person name="McClelland M."/>
            <person name="Jain A."/>
            <person name="Saraogi P."/>
            <person name="Mendelson R."/>
            <person name="Westerman R."/>
            <person name="SanMiguel P."/>
            <person name="Csonka L."/>
        </authorList>
    </citation>
    <scope>NUCLEOTIDE SEQUENCE [LARGE SCALE GENOMIC DNA]</scope>
    <source>
        <strain evidence="7 8">R-53146</strain>
    </source>
</reference>
<dbReference type="STRING" id="1586267.GCA_001418685_01432"/>
<keyword evidence="3" id="KW-0732">Signal</keyword>
<dbReference type="Pfam" id="PF01640">
    <property type="entry name" value="Peptidase_C10"/>
    <property type="match status" value="1"/>
</dbReference>
<dbReference type="InterPro" id="IPR026444">
    <property type="entry name" value="Secre_tail"/>
</dbReference>
<keyword evidence="4" id="KW-0378">Hydrolase</keyword>
<dbReference type="SUPFAM" id="SSF49265">
    <property type="entry name" value="Fibronectin type III"/>
    <property type="match status" value="1"/>
</dbReference>
<gene>
    <name evidence="7" type="ORF">Ga0061079_10872</name>
</gene>
<evidence type="ECO:0000256" key="2">
    <source>
        <dbReference type="ARBA" id="ARBA00022670"/>
    </source>
</evidence>
<dbReference type="SUPFAM" id="SSF54001">
    <property type="entry name" value="Cysteine proteinases"/>
    <property type="match status" value="1"/>
</dbReference>
<dbReference type="GO" id="GO:0006508">
    <property type="term" value="P:proteolysis"/>
    <property type="evidence" value="ECO:0007669"/>
    <property type="project" value="UniProtKB-KW"/>
</dbReference>
<proteinExistence type="inferred from homology"/>
<dbReference type="InterPro" id="IPR025896">
    <property type="entry name" value="Spi_Prtas-inh"/>
</dbReference>
<protein>
    <submittedName>
        <fullName evidence="7">Por secretion system C-terminal sorting domain-containing protein</fullName>
    </submittedName>
</protein>
<dbReference type="Pfam" id="PF13734">
    <property type="entry name" value="Inhibitor_I69"/>
    <property type="match status" value="1"/>
</dbReference>
<dbReference type="SMART" id="SM00060">
    <property type="entry name" value="FN3"/>
    <property type="match status" value="1"/>
</dbReference>
<organism evidence="7 8">
    <name type="scientific">Apibacter mensalis</name>
    <dbReference type="NCBI Taxonomy" id="1586267"/>
    <lineage>
        <taxon>Bacteria</taxon>
        <taxon>Pseudomonadati</taxon>
        <taxon>Bacteroidota</taxon>
        <taxon>Flavobacteriia</taxon>
        <taxon>Flavobacteriales</taxon>
        <taxon>Weeksellaceae</taxon>
        <taxon>Apibacter</taxon>
    </lineage>
</organism>
<dbReference type="RefSeq" id="WP_167336875.1">
    <property type="nucleotide sequence ID" value="NZ_FCOR01000008.1"/>
</dbReference>
<dbReference type="InterPro" id="IPR044934">
    <property type="entry name" value="Streptopain_sf"/>
</dbReference>
<keyword evidence="2" id="KW-0645">Protease</keyword>
<dbReference type="InterPro" id="IPR038765">
    <property type="entry name" value="Papain-like_cys_pep_sf"/>
</dbReference>
<evidence type="ECO:0000256" key="4">
    <source>
        <dbReference type="ARBA" id="ARBA00022801"/>
    </source>
</evidence>
<feature type="domain" description="Fibronectin type-III" evidence="6">
    <location>
        <begin position="401"/>
        <end position="491"/>
    </location>
</feature>
<dbReference type="CDD" id="cd00063">
    <property type="entry name" value="FN3"/>
    <property type="match status" value="1"/>
</dbReference>
<dbReference type="Proteomes" id="UP000182761">
    <property type="component" value="Unassembled WGS sequence"/>
</dbReference>
<dbReference type="InterPro" id="IPR003961">
    <property type="entry name" value="FN3_dom"/>
</dbReference>
<dbReference type="Pfam" id="PF00041">
    <property type="entry name" value="fn3"/>
    <property type="match status" value="1"/>
</dbReference>
<dbReference type="InterPro" id="IPR007280">
    <property type="entry name" value="Peptidase_C_arc/bac"/>
</dbReference>
<keyword evidence="5" id="KW-0788">Thiol protease</keyword>
<dbReference type="PROSITE" id="PS50853">
    <property type="entry name" value="FN3"/>
    <property type="match status" value="1"/>
</dbReference>
<dbReference type="SUPFAM" id="SSF89260">
    <property type="entry name" value="Collagen-binding domain"/>
    <property type="match status" value="5"/>
</dbReference>
<evidence type="ECO:0000256" key="5">
    <source>
        <dbReference type="ARBA" id="ARBA00022807"/>
    </source>
</evidence>
<dbReference type="Pfam" id="PF04151">
    <property type="entry name" value="PPC"/>
    <property type="match status" value="3"/>
</dbReference>
<dbReference type="InterPro" id="IPR013783">
    <property type="entry name" value="Ig-like_fold"/>
</dbReference>
<dbReference type="Gene3D" id="3.90.70.50">
    <property type="entry name" value="Peptidase C10, streptopain"/>
    <property type="match status" value="1"/>
</dbReference>
<dbReference type="InterPro" id="IPR000200">
    <property type="entry name" value="Peptidase_C10"/>
</dbReference>
<keyword evidence="8" id="KW-1185">Reference proteome</keyword>
<evidence type="ECO:0000256" key="1">
    <source>
        <dbReference type="ARBA" id="ARBA00009693"/>
    </source>
</evidence>
<name>A0A0X3AQ92_9FLAO</name>
<dbReference type="AlphaFoldDB" id="A0A0X3AQ92"/>
<evidence type="ECO:0000256" key="3">
    <source>
        <dbReference type="ARBA" id="ARBA00022729"/>
    </source>
</evidence>
<dbReference type="PRINTS" id="PR00797">
    <property type="entry name" value="STREPTOPAIN"/>
</dbReference>
<dbReference type="InterPro" id="IPR036116">
    <property type="entry name" value="FN3_sf"/>
</dbReference>
<dbReference type="Gene3D" id="2.60.120.380">
    <property type="match status" value="5"/>
</dbReference>
<evidence type="ECO:0000313" key="8">
    <source>
        <dbReference type="Proteomes" id="UP000182761"/>
    </source>
</evidence>
<accession>A0A0X3AQ92</accession>
<dbReference type="EMBL" id="FCOR01000008">
    <property type="protein sequence ID" value="CVK16570.1"/>
    <property type="molecule type" value="Genomic_DNA"/>
</dbReference>
<comment type="similarity">
    <text evidence="1">Belongs to the peptidase C10 family.</text>
</comment>
<dbReference type="GO" id="GO:0008234">
    <property type="term" value="F:cysteine-type peptidase activity"/>
    <property type="evidence" value="ECO:0007669"/>
    <property type="project" value="UniProtKB-KW"/>
</dbReference>